<feature type="transmembrane region" description="Helical" evidence="1">
    <location>
        <begin position="6"/>
        <end position="25"/>
    </location>
</feature>
<protein>
    <recommendedName>
        <fullName evidence="2">GGDEF domain-containing protein</fullName>
    </recommendedName>
</protein>
<sequence length="395" mass="41547">MSEADILAWCVPLALAAVSGVFLVLGVTVPGGVSWGVAYALVAIGYATAIFPGGDYGVAKAILEDSLFLFAMAAMARGLSQRFHRPPHDFAALAMIALTLLIAGLALVLHDSVPAEVAAVQTGCAAFALFAAAQMRGALQKPINRALFALALLLAANLMAQNFIFLVDPSPHLTTADWRQSSWAFFFQLGGIAFGLLFAFTALIAIGLDAVERYRVSSETDLLSGLLNRRGFELQLRAATERRGAEGALVLIDVDHFKAVNDRNGHAAGDMVIAGLGALLGLFADRLGFAGRMGGEEFAIFVEGADTSAGAAKALEIREALKGVAWPLPLDGIQITASFGVAAARPGESFEAAYRRADDRLYQAKQAGRDCVIAAETAIVVTRPPDEAETISRVA</sequence>
<name>A0A0F9U773_9ZZZZ</name>
<reference evidence="3" key="1">
    <citation type="journal article" date="2015" name="Nature">
        <title>Complex archaea that bridge the gap between prokaryotes and eukaryotes.</title>
        <authorList>
            <person name="Spang A."/>
            <person name="Saw J.H."/>
            <person name="Jorgensen S.L."/>
            <person name="Zaremba-Niedzwiedzka K."/>
            <person name="Martijn J."/>
            <person name="Lind A.E."/>
            <person name="van Eijk R."/>
            <person name="Schleper C."/>
            <person name="Guy L."/>
            <person name="Ettema T.J."/>
        </authorList>
    </citation>
    <scope>NUCLEOTIDE SEQUENCE</scope>
</reference>
<accession>A0A0F9U773</accession>
<dbReference type="SMART" id="SM00267">
    <property type="entry name" value="GGDEF"/>
    <property type="match status" value="1"/>
</dbReference>
<feature type="transmembrane region" description="Helical" evidence="1">
    <location>
        <begin position="90"/>
        <end position="109"/>
    </location>
</feature>
<keyword evidence="1" id="KW-0472">Membrane</keyword>
<feature type="transmembrane region" description="Helical" evidence="1">
    <location>
        <begin position="185"/>
        <end position="208"/>
    </location>
</feature>
<proteinExistence type="predicted"/>
<dbReference type="Pfam" id="PF00990">
    <property type="entry name" value="GGDEF"/>
    <property type="match status" value="1"/>
</dbReference>
<keyword evidence="1" id="KW-1133">Transmembrane helix</keyword>
<comment type="caution">
    <text evidence="3">The sequence shown here is derived from an EMBL/GenBank/DDBJ whole genome shotgun (WGS) entry which is preliminary data.</text>
</comment>
<dbReference type="Gene3D" id="3.30.70.270">
    <property type="match status" value="1"/>
</dbReference>
<dbReference type="PANTHER" id="PTHR45138">
    <property type="entry name" value="REGULATORY COMPONENTS OF SENSORY TRANSDUCTION SYSTEM"/>
    <property type="match status" value="1"/>
</dbReference>
<evidence type="ECO:0000256" key="1">
    <source>
        <dbReference type="SAM" id="Phobius"/>
    </source>
</evidence>
<keyword evidence="1" id="KW-0812">Transmembrane</keyword>
<dbReference type="EMBL" id="LAZR01000123">
    <property type="protein sequence ID" value="KKN89065.1"/>
    <property type="molecule type" value="Genomic_DNA"/>
</dbReference>
<dbReference type="InterPro" id="IPR029787">
    <property type="entry name" value="Nucleotide_cyclase"/>
</dbReference>
<feature type="transmembrane region" description="Helical" evidence="1">
    <location>
        <begin position="32"/>
        <end position="51"/>
    </location>
</feature>
<dbReference type="PROSITE" id="PS50887">
    <property type="entry name" value="GGDEF"/>
    <property type="match status" value="1"/>
</dbReference>
<dbReference type="AlphaFoldDB" id="A0A0F9U773"/>
<dbReference type="InterPro" id="IPR043128">
    <property type="entry name" value="Rev_trsase/Diguanyl_cyclase"/>
</dbReference>
<dbReference type="InterPro" id="IPR000160">
    <property type="entry name" value="GGDEF_dom"/>
</dbReference>
<feature type="transmembrane region" description="Helical" evidence="1">
    <location>
        <begin position="115"/>
        <end position="134"/>
    </location>
</feature>
<gene>
    <name evidence="3" type="ORF">LCGC14_0242580</name>
</gene>
<feature type="domain" description="GGDEF" evidence="2">
    <location>
        <begin position="245"/>
        <end position="377"/>
    </location>
</feature>
<dbReference type="PANTHER" id="PTHR45138:SF9">
    <property type="entry name" value="DIGUANYLATE CYCLASE DGCM-RELATED"/>
    <property type="match status" value="1"/>
</dbReference>
<evidence type="ECO:0000313" key="3">
    <source>
        <dbReference type="EMBL" id="KKN89065.1"/>
    </source>
</evidence>
<dbReference type="InterPro" id="IPR050469">
    <property type="entry name" value="Diguanylate_Cyclase"/>
</dbReference>
<evidence type="ECO:0000259" key="2">
    <source>
        <dbReference type="PROSITE" id="PS50887"/>
    </source>
</evidence>
<feature type="transmembrane region" description="Helical" evidence="1">
    <location>
        <begin position="146"/>
        <end position="165"/>
    </location>
</feature>
<dbReference type="GO" id="GO:0052621">
    <property type="term" value="F:diguanylate cyclase activity"/>
    <property type="evidence" value="ECO:0007669"/>
    <property type="project" value="TreeGrafter"/>
</dbReference>
<dbReference type="CDD" id="cd01949">
    <property type="entry name" value="GGDEF"/>
    <property type="match status" value="1"/>
</dbReference>
<organism evidence="3">
    <name type="scientific">marine sediment metagenome</name>
    <dbReference type="NCBI Taxonomy" id="412755"/>
    <lineage>
        <taxon>unclassified sequences</taxon>
        <taxon>metagenomes</taxon>
        <taxon>ecological metagenomes</taxon>
    </lineage>
</organism>
<dbReference type="SUPFAM" id="SSF55073">
    <property type="entry name" value="Nucleotide cyclase"/>
    <property type="match status" value="1"/>
</dbReference>
<dbReference type="NCBIfam" id="TIGR00254">
    <property type="entry name" value="GGDEF"/>
    <property type="match status" value="1"/>
</dbReference>